<dbReference type="AlphaFoldDB" id="A0A923NF79"/>
<proteinExistence type="predicted"/>
<dbReference type="EMBL" id="JACRWC010000112">
    <property type="protein sequence ID" value="MBC6000239.1"/>
    <property type="molecule type" value="Genomic_DNA"/>
</dbReference>
<sequence length="277" mass="31367">MNYETVMEMQRICAGEKCELTRGQIAEETIDIKKETKNLPIDKAQACEAFYEKMRSDASKKSYDIDSLMAEKEAIQQEFDAFRRESIGNDSFHAMYDAISEFFMNPPFEGLDNIEYGVNEVCVFAVLEYVAGRKNADHDHEGCRQDYWDSIAQRTYEETADHWIGVYDDLQKRFDKIWSDADAQADAAKSSADGSSAKAAAGSERVLQEKMAACGIVAIAAIRDQDDFSLDMVQTGALQKAREVVEEFSSDTYEEGKSDFTDNVIRLLRFLNEFLNA</sequence>
<protein>
    <submittedName>
        <fullName evidence="1">Uncharacterized protein</fullName>
    </submittedName>
</protein>
<dbReference type="Proteomes" id="UP000644115">
    <property type="component" value="Unassembled WGS sequence"/>
</dbReference>
<gene>
    <name evidence="1" type="ORF">H8876_09530</name>
</gene>
<reference evidence="1" key="1">
    <citation type="submission" date="2020-08" db="EMBL/GenBank/DDBJ databases">
        <authorList>
            <person name="Liu C."/>
            <person name="Sun Q."/>
        </authorList>
    </citation>
    <scope>NUCLEOTIDE SEQUENCE</scope>
    <source>
        <strain evidence="1">BX16</strain>
    </source>
</reference>
<name>A0A923NF79_9FIRM</name>
<evidence type="ECO:0000313" key="1">
    <source>
        <dbReference type="EMBL" id="MBC6000239.1"/>
    </source>
</evidence>
<dbReference type="RefSeq" id="WP_177265431.1">
    <property type="nucleotide sequence ID" value="NZ_JACRWC010000112.1"/>
</dbReference>
<evidence type="ECO:0000313" key="2">
    <source>
        <dbReference type="Proteomes" id="UP000644115"/>
    </source>
</evidence>
<organism evidence="1 2">
    <name type="scientific">Lentihominibacter faecis</name>
    <dbReference type="NCBI Taxonomy" id="2764712"/>
    <lineage>
        <taxon>Bacteria</taxon>
        <taxon>Bacillati</taxon>
        <taxon>Bacillota</taxon>
        <taxon>Clostridia</taxon>
        <taxon>Peptostreptococcales</taxon>
        <taxon>Anaerovoracaceae</taxon>
        <taxon>Lentihominibacter</taxon>
    </lineage>
</organism>
<comment type="caution">
    <text evidence="1">The sequence shown here is derived from an EMBL/GenBank/DDBJ whole genome shotgun (WGS) entry which is preliminary data.</text>
</comment>
<keyword evidence="2" id="KW-1185">Reference proteome</keyword>
<accession>A0A923NF79</accession>